<feature type="compositionally biased region" description="Basic and acidic residues" evidence="1">
    <location>
        <begin position="359"/>
        <end position="372"/>
    </location>
</feature>
<feature type="transmembrane region" description="Helical" evidence="2">
    <location>
        <begin position="20"/>
        <end position="39"/>
    </location>
</feature>
<feature type="compositionally biased region" description="Basic residues" evidence="1">
    <location>
        <begin position="339"/>
        <end position="349"/>
    </location>
</feature>
<feature type="transmembrane region" description="Helical" evidence="2">
    <location>
        <begin position="213"/>
        <end position="233"/>
    </location>
</feature>
<evidence type="ECO:0000313" key="3">
    <source>
        <dbReference type="EMBL" id="RGW50937.1"/>
    </source>
</evidence>
<keyword evidence="2" id="KW-0472">Membrane</keyword>
<reference evidence="3 4" key="1">
    <citation type="submission" date="2018-08" db="EMBL/GenBank/DDBJ databases">
        <title>A genome reference for cultivated species of the human gut microbiota.</title>
        <authorList>
            <person name="Zou Y."/>
            <person name="Xue W."/>
            <person name="Luo G."/>
        </authorList>
    </citation>
    <scope>NUCLEOTIDE SEQUENCE [LARGE SCALE GENOMIC DNA]</scope>
    <source>
        <strain evidence="3 4">AF12-11</strain>
    </source>
</reference>
<organism evidence="3 4">
    <name type="scientific">Dorea formicigenerans</name>
    <dbReference type="NCBI Taxonomy" id="39486"/>
    <lineage>
        <taxon>Bacteria</taxon>
        <taxon>Bacillati</taxon>
        <taxon>Bacillota</taxon>
        <taxon>Clostridia</taxon>
        <taxon>Lachnospirales</taxon>
        <taxon>Lachnospiraceae</taxon>
        <taxon>Dorea</taxon>
    </lineage>
</organism>
<comment type="caution">
    <text evidence="3">The sequence shown here is derived from an EMBL/GenBank/DDBJ whole genome shotgun (WGS) entry which is preliminary data.</text>
</comment>
<feature type="transmembrane region" description="Helical" evidence="2">
    <location>
        <begin position="135"/>
        <end position="155"/>
    </location>
</feature>
<sequence>MDSLYVIRERMQDLYSRYSIVADKAIQFVLAVMTFYMINNNVGFMKTLASPVVVLALAIIATFFPPIITVILATVLILVHMYSVSIAALVLTALIFLIMYIFYLRFTPKMAIVVLLTPLAFALKIPVVVPISCALLMSPISMVAVGCGTVVYYMMAYMKKAASGMQGGSVKGMMGQIGKYAKQVFQNKELWIVLVAFIICTLVVYTLRKQAIAHAWTIAVITGAVVNIVVVAIGDVAMGVHASYASLIFGSIGAAVIGVILELFFFSVDYSRSENLQYEDDEYYYYVKAVPKIVVSTPEKTVKRINERQETEIMDTAEVRKKAKKQAQEKARQSEQGQKKKKRPASKRRNVMDADVDQELLRRSLENDPDMR</sequence>
<proteinExistence type="predicted"/>
<feature type="transmembrane region" description="Helical" evidence="2">
    <location>
        <begin position="245"/>
        <end position="266"/>
    </location>
</feature>
<evidence type="ECO:0000256" key="2">
    <source>
        <dbReference type="SAM" id="Phobius"/>
    </source>
</evidence>
<feature type="region of interest" description="Disordered" evidence="1">
    <location>
        <begin position="317"/>
        <end position="372"/>
    </location>
</feature>
<keyword evidence="2" id="KW-0812">Transmembrane</keyword>
<dbReference type="AlphaFoldDB" id="A0A395XKN8"/>
<evidence type="ECO:0000313" key="4">
    <source>
        <dbReference type="Proteomes" id="UP000266376"/>
    </source>
</evidence>
<gene>
    <name evidence="3" type="ORF">DWV67_12885</name>
</gene>
<protein>
    <submittedName>
        <fullName evidence="3">Uncharacterized protein</fullName>
    </submittedName>
</protein>
<accession>A0A395XKN8</accession>
<keyword evidence="2" id="KW-1133">Transmembrane helix</keyword>
<feature type="transmembrane region" description="Helical" evidence="2">
    <location>
        <begin position="51"/>
        <end position="78"/>
    </location>
</feature>
<dbReference type="Proteomes" id="UP000266376">
    <property type="component" value="Unassembled WGS sequence"/>
</dbReference>
<name>A0A395XKN8_9FIRM</name>
<feature type="transmembrane region" description="Helical" evidence="2">
    <location>
        <begin position="84"/>
        <end position="103"/>
    </location>
</feature>
<feature type="transmembrane region" description="Helical" evidence="2">
    <location>
        <begin position="110"/>
        <end position="129"/>
    </location>
</feature>
<evidence type="ECO:0000256" key="1">
    <source>
        <dbReference type="SAM" id="MobiDB-lite"/>
    </source>
</evidence>
<dbReference type="EMBL" id="QSAJ01000037">
    <property type="protein sequence ID" value="RGW50937.1"/>
    <property type="molecule type" value="Genomic_DNA"/>
</dbReference>
<feature type="transmembrane region" description="Helical" evidence="2">
    <location>
        <begin position="190"/>
        <end position="207"/>
    </location>
</feature>